<dbReference type="PANTHER" id="PTHR34351:SF2">
    <property type="entry name" value="DUF58 DOMAIN-CONTAINING PROTEIN"/>
    <property type="match status" value="1"/>
</dbReference>
<evidence type="ECO:0000259" key="1">
    <source>
        <dbReference type="Pfam" id="PF01882"/>
    </source>
</evidence>
<feature type="domain" description="DUF58" evidence="1">
    <location>
        <begin position="185"/>
        <end position="351"/>
    </location>
</feature>
<dbReference type="RefSeq" id="WP_199017483.1">
    <property type="nucleotide sequence ID" value="NZ_JAELUP010000003.1"/>
</dbReference>
<accession>A0A934J1X2</accession>
<protein>
    <submittedName>
        <fullName evidence="2">DUF58 domain-containing protein</fullName>
    </submittedName>
</protein>
<evidence type="ECO:0000313" key="2">
    <source>
        <dbReference type="EMBL" id="MBJ6359958.1"/>
    </source>
</evidence>
<organism evidence="2 3">
    <name type="scientific">Paenibacillus roseus</name>
    <dbReference type="NCBI Taxonomy" id="2798579"/>
    <lineage>
        <taxon>Bacteria</taxon>
        <taxon>Bacillati</taxon>
        <taxon>Bacillota</taxon>
        <taxon>Bacilli</taxon>
        <taxon>Bacillales</taxon>
        <taxon>Paenibacillaceae</taxon>
        <taxon>Paenibacillus</taxon>
    </lineage>
</organism>
<dbReference type="EMBL" id="JAELUP010000003">
    <property type="protein sequence ID" value="MBJ6359958.1"/>
    <property type="molecule type" value="Genomic_DNA"/>
</dbReference>
<dbReference type="PANTHER" id="PTHR34351">
    <property type="entry name" value="SLR1927 PROTEIN-RELATED"/>
    <property type="match status" value="1"/>
</dbReference>
<dbReference type="InterPro" id="IPR002881">
    <property type="entry name" value="DUF58"/>
</dbReference>
<gene>
    <name evidence="2" type="ORF">JFN88_01305</name>
</gene>
<dbReference type="AlphaFoldDB" id="A0A934J1X2"/>
<evidence type="ECO:0000313" key="3">
    <source>
        <dbReference type="Proteomes" id="UP000640274"/>
    </source>
</evidence>
<sequence>MNIHWILLMALLVSIGQSAVYTYWGKRRLSYSRSFSTDRCFQGDQIEMVEQIANYKLLPLPWLRVESLLHIGLRFERQANLEISEGQFMQNHKSLFSLLPYTKITRRHKITCVKRGVYRMDAVSLTCGDALGMNSTSKRIHVGSELKVYPKPLPLSELSLPTQSWHGERIVKRWIVEDPFMTAGTREYRYGDSMKGVNWKATARTGALQVHKRDYTADNRLMIVINIEDHERMWNTVKEQQRVEWAISYAAGVASYAASQGMEFGFLINACQLDRNREPVRMEPQGGQAQLKRLLDTMAELLIELSMPFDELLQKEAEIVQQRVGYLVISAFLSDSISSQLDRLRRAGHDVQWLPLRGEAVYDKNA</sequence>
<reference evidence="2" key="1">
    <citation type="submission" date="2020-12" db="EMBL/GenBank/DDBJ databases">
        <authorList>
            <person name="Huq M.A."/>
        </authorList>
    </citation>
    <scope>NUCLEOTIDE SEQUENCE</scope>
    <source>
        <strain evidence="2">MAHUQ-46</strain>
    </source>
</reference>
<dbReference type="Pfam" id="PF01882">
    <property type="entry name" value="DUF58"/>
    <property type="match status" value="1"/>
</dbReference>
<comment type="caution">
    <text evidence="2">The sequence shown here is derived from an EMBL/GenBank/DDBJ whole genome shotgun (WGS) entry which is preliminary data.</text>
</comment>
<dbReference type="Proteomes" id="UP000640274">
    <property type="component" value="Unassembled WGS sequence"/>
</dbReference>
<keyword evidence="3" id="KW-1185">Reference proteome</keyword>
<proteinExistence type="predicted"/>
<name>A0A934J1X2_9BACL</name>